<evidence type="ECO:0000313" key="3">
    <source>
        <dbReference type="Proteomes" id="UP000274822"/>
    </source>
</evidence>
<gene>
    <name evidence="2" type="ORF">BC938DRAFT_470961</name>
</gene>
<evidence type="ECO:0000313" key="2">
    <source>
        <dbReference type="EMBL" id="RUS35387.1"/>
    </source>
</evidence>
<evidence type="ECO:0000256" key="1">
    <source>
        <dbReference type="SAM" id="MobiDB-lite"/>
    </source>
</evidence>
<protein>
    <submittedName>
        <fullName evidence="2">Uncharacterized protein</fullName>
    </submittedName>
</protein>
<dbReference type="AlphaFoldDB" id="A0A433R025"/>
<sequence>MPLADKTNWQHRGTTEAKFFVDVLAERLQALEDLLNEYFVNSQFLKSMRKNGDRVKPHRTSVCPQDNNDV</sequence>
<dbReference type="Proteomes" id="UP000274822">
    <property type="component" value="Unassembled WGS sequence"/>
</dbReference>
<organism evidence="2 3">
    <name type="scientific">Jimgerdemannia flammicorona</name>
    <dbReference type="NCBI Taxonomy" id="994334"/>
    <lineage>
        <taxon>Eukaryota</taxon>
        <taxon>Fungi</taxon>
        <taxon>Fungi incertae sedis</taxon>
        <taxon>Mucoromycota</taxon>
        <taxon>Mucoromycotina</taxon>
        <taxon>Endogonomycetes</taxon>
        <taxon>Endogonales</taxon>
        <taxon>Endogonaceae</taxon>
        <taxon>Jimgerdemannia</taxon>
    </lineage>
</organism>
<accession>A0A433R025</accession>
<feature type="region of interest" description="Disordered" evidence="1">
    <location>
        <begin position="50"/>
        <end position="70"/>
    </location>
</feature>
<proteinExistence type="predicted"/>
<comment type="caution">
    <text evidence="2">The sequence shown here is derived from an EMBL/GenBank/DDBJ whole genome shotgun (WGS) entry which is preliminary data.</text>
</comment>
<name>A0A433R025_9FUNG</name>
<keyword evidence="3" id="KW-1185">Reference proteome</keyword>
<reference evidence="2 3" key="1">
    <citation type="journal article" date="2018" name="New Phytol.">
        <title>Phylogenomics of Endogonaceae and evolution of mycorrhizas within Mucoromycota.</title>
        <authorList>
            <person name="Chang Y."/>
            <person name="Desiro A."/>
            <person name="Na H."/>
            <person name="Sandor L."/>
            <person name="Lipzen A."/>
            <person name="Clum A."/>
            <person name="Barry K."/>
            <person name="Grigoriev I.V."/>
            <person name="Martin F.M."/>
            <person name="Stajich J.E."/>
            <person name="Smith M.E."/>
            <person name="Bonito G."/>
            <person name="Spatafora J.W."/>
        </authorList>
    </citation>
    <scope>NUCLEOTIDE SEQUENCE [LARGE SCALE GENOMIC DNA]</scope>
    <source>
        <strain evidence="2 3">AD002</strain>
    </source>
</reference>
<dbReference type="EMBL" id="RBNJ01000108">
    <property type="protein sequence ID" value="RUS35387.1"/>
    <property type="molecule type" value="Genomic_DNA"/>
</dbReference>